<feature type="region of interest" description="Disordered" evidence="3">
    <location>
        <begin position="1"/>
        <end position="22"/>
    </location>
</feature>
<accession>A0A5B2VEC1</accession>
<proteinExistence type="predicted"/>
<dbReference type="SMART" id="SM01008">
    <property type="entry name" value="Ald_Xan_dh_C"/>
    <property type="match status" value="1"/>
</dbReference>
<dbReference type="InterPro" id="IPR036856">
    <property type="entry name" value="Ald_Oxase/Xan_DH_a/b_sf"/>
</dbReference>
<dbReference type="Gene3D" id="3.90.1170.50">
    <property type="entry name" value="Aldehyde oxidase/xanthine dehydrogenase, a/b hammerhead"/>
    <property type="match status" value="1"/>
</dbReference>
<dbReference type="PANTHER" id="PTHR11908">
    <property type="entry name" value="XANTHINE DEHYDROGENASE"/>
    <property type="match status" value="1"/>
</dbReference>
<sequence>MNVRPALDMPPPSPTGIGQPVPRQEDALLLRGEGRYTDDVALPGQLHAAFVRSPYAHGVIEGVDVEAARAMPGVVAVYTAADLAAAGCGPITARPFIPFKHRDGTPMTIPRRGALAESKVRFIGDPVAVVVARTALEARDAAEAVALEITPLPAVTRVEDALAPGAPELYDAFPGNLILDYEAGDPERVAEAFAGAAHVTRLTLSNNRVVVNAMEPRAALAAYDAEAGAFTLHAPSQGVLGKRNALAEAMGVAPDRLRLLTGQVGGSFGMKGSVFPEEVCLLHAARALGAPVRWTDQRSESFMSDHHGRDMEVTAELALDAKGRFLAVRVTGFGNLGAYLTAVGPLMTTIGILRNVMGMYRTPLVEVRTRCAVTNTVPIGAYRGAGRPEGNYYMERLIDQAAHEMGIDRVRLRRINMVTPAMLPWTTPAGTVYDSGDFPGLLDRALEAADWAGFAARRRESRRRGRLRGRGIGCYLEVTAPPANELCGLRFEADGTVTILTGTLDFGQGHLSSFGQILHSRLGVPLDRVRLVQGDSGRLSAGAGTGGSKSLMASGSAIVEAGDIVIERGRALAAHVLEAGVGDIVFDAGRFVVAGTDRAIGIMDLAARLREGAGLPSDLPPDLPATLDIDHVFREAPSAYPNGCHVAEVEVDPETGTVEVVRYVMVNDFGTLINPLIVEGQLHGGVLQGIGQALMERTVFDEEGQLVTGSFMDYQLPRAGDIPPLFTFESRPQPTATNPLGAKGCGEAGCAGSLPSVMNALLDALAAEGVRHLDMPATPQAVWRALREARDAA</sequence>
<comment type="caution">
    <text evidence="5">The sequence shown here is derived from an EMBL/GenBank/DDBJ whole genome shotgun (WGS) entry which is preliminary data.</text>
</comment>
<dbReference type="InterPro" id="IPR008274">
    <property type="entry name" value="AldOxase/xan_DH_MoCoBD1"/>
</dbReference>
<dbReference type="InterPro" id="IPR000674">
    <property type="entry name" value="Ald_Oxase/Xan_DH_a/b"/>
</dbReference>
<dbReference type="Pfam" id="PF02738">
    <property type="entry name" value="MoCoBD_1"/>
    <property type="match status" value="1"/>
</dbReference>
<evidence type="ECO:0000313" key="5">
    <source>
        <dbReference type="EMBL" id="KAA2236772.1"/>
    </source>
</evidence>
<reference evidence="5 6" key="2">
    <citation type="submission" date="2019-09" db="EMBL/GenBank/DDBJ databases">
        <authorList>
            <person name="Jin C."/>
        </authorList>
    </citation>
    <scope>NUCLEOTIDE SEQUENCE [LARGE SCALE GENOMIC DNA]</scope>
    <source>
        <strain evidence="5 6">BN140002</strain>
    </source>
</reference>
<gene>
    <name evidence="5" type="ORF">F0L46_13470</name>
</gene>
<reference evidence="5 6" key="1">
    <citation type="submission" date="2019-09" db="EMBL/GenBank/DDBJ databases">
        <title>Salinarimonas rosea gen. nov., sp. nov., a new member of the a-2 subgroup of the Proteobacteria.</title>
        <authorList>
            <person name="Liu J."/>
        </authorList>
    </citation>
    <scope>NUCLEOTIDE SEQUENCE [LARGE SCALE GENOMIC DNA]</scope>
    <source>
        <strain evidence="5 6">BN140002</strain>
    </source>
</reference>
<dbReference type="Proteomes" id="UP000323142">
    <property type="component" value="Unassembled WGS sequence"/>
</dbReference>
<dbReference type="SUPFAM" id="SSF56003">
    <property type="entry name" value="Molybdenum cofactor-binding domain"/>
    <property type="match status" value="1"/>
</dbReference>
<organism evidence="5 6">
    <name type="scientific">Salinarimonas soli</name>
    <dbReference type="NCBI Taxonomy" id="1638099"/>
    <lineage>
        <taxon>Bacteria</taxon>
        <taxon>Pseudomonadati</taxon>
        <taxon>Pseudomonadota</taxon>
        <taxon>Alphaproteobacteria</taxon>
        <taxon>Hyphomicrobiales</taxon>
        <taxon>Salinarimonadaceae</taxon>
        <taxon>Salinarimonas</taxon>
    </lineage>
</organism>
<dbReference type="GO" id="GO:0016491">
    <property type="term" value="F:oxidoreductase activity"/>
    <property type="evidence" value="ECO:0007669"/>
    <property type="project" value="UniProtKB-KW"/>
</dbReference>
<dbReference type="GO" id="GO:0005506">
    <property type="term" value="F:iron ion binding"/>
    <property type="evidence" value="ECO:0007669"/>
    <property type="project" value="InterPro"/>
</dbReference>
<dbReference type="InterPro" id="IPR037165">
    <property type="entry name" value="AldOxase/xan_DH_Mopterin-bd_sf"/>
</dbReference>
<dbReference type="OrthoDB" id="8428274at2"/>
<dbReference type="EMBL" id="VUOA01000023">
    <property type="protein sequence ID" value="KAA2236772.1"/>
    <property type="molecule type" value="Genomic_DNA"/>
</dbReference>
<dbReference type="SUPFAM" id="SSF54665">
    <property type="entry name" value="CO dehydrogenase molybdoprotein N-domain-like"/>
    <property type="match status" value="1"/>
</dbReference>
<keyword evidence="1" id="KW-0500">Molybdenum</keyword>
<dbReference type="AlphaFoldDB" id="A0A5B2VEC1"/>
<keyword evidence="2" id="KW-0560">Oxidoreductase</keyword>
<dbReference type="PANTHER" id="PTHR11908:SF132">
    <property type="entry name" value="ALDEHYDE OXIDASE 1-RELATED"/>
    <property type="match status" value="1"/>
</dbReference>
<dbReference type="Gene3D" id="3.30.365.10">
    <property type="entry name" value="Aldehyde oxidase/xanthine dehydrogenase, molybdopterin binding domain"/>
    <property type="match status" value="4"/>
</dbReference>
<evidence type="ECO:0000313" key="6">
    <source>
        <dbReference type="Proteomes" id="UP000323142"/>
    </source>
</evidence>
<evidence type="ECO:0000259" key="4">
    <source>
        <dbReference type="SMART" id="SM01008"/>
    </source>
</evidence>
<keyword evidence="6" id="KW-1185">Reference proteome</keyword>
<evidence type="ECO:0000256" key="3">
    <source>
        <dbReference type="SAM" id="MobiDB-lite"/>
    </source>
</evidence>
<dbReference type="InterPro" id="IPR016208">
    <property type="entry name" value="Ald_Oxase/xanthine_DH-like"/>
</dbReference>
<dbReference type="Pfam" id="PF01315">
    <property type="entry name" value="Ald_Xan_dh_C"/>
    <property type="match status" value="1"/>
</dbReference>
<dbReference type="RefSeq" id="WP_149818358.1">
    <property type="nucleotide sequence ID" value="NZ_VUOA01000023.1"/>
</dbReference>
<name>A0A5B2VEC1_9HYPH</name>
<evidence type="ECO:0000256" key="2">
    <source>
        <dbReference type="ARBA" id="ARBA00023002"/>
    </source>
</evidence>
<dbReference type="InterPro" id="IPR046867">
    <property type="entry name" value="AldOxase/xan_DH_MoCoBD2"/>
</dbReference>
<protein>
    <submittedName>
        <fullName evidence="5">Xanthine dehydrogenase family protein molybdopterin-binding subunit</fullName>
    </submittedName>
</protein>
<dbReference type="Pfam" id="PF20256">
    <property type="entry name" value="MoCoBD_2"/>
    <property type="match status" value="1"/>
</dbReference>
<feature type="domain" description="Aldehyde oxidase/xanthine dehydrogenase a/b hammerhead" evidence="4">
    <location>
        <begin position="31"/>
        <end position="153"/>
    </location>
</feature>
<evidence type="ECO:0000256" key="1">
    <source>
        <dbReference type="ARBA" id="ARBA00022505"/>
    </source>
</evidence>